<accession>A0A061RJX1</accession>
<keyword evidence="1" id="KW-0378">Hydrolase</keyword>
<dbReference type="SUPFAM" id="SSF52972">
    <property type="entry name" value="ITPase-like"/>
    <property type="match status" value="1"/>
</dbReference>
<proteinExistence type="predicted"/>
<dbReference type="GO" id="GO:0047429">
    <property type="term" value="F:nucleoside triphosphate diphosphatase activity"/>
    <property type="evidence" value="ECO:0007669"/>
    <property type="project" value="InterPro"/>
</dbReference>
<dbReference type="PANTHER" id="PTHR43213:SF4">
    <property type="entry name" value="7-METHYL-GTP PYROPHOSPHATASE"/>
    <property type="match status" value="1"/>
</dbReference>
<dbReference type="PANTHER" id="PTHR43213">
    <property type="entry name" value="BIFUNCTIONAL DTTP/UTP PYROPHOSPHATASE/METHYLTRANSFERASE PROTEIN-RELATED"/>
    <property type="match status" value="1"/>
</dbReference>
<reference evidence="2" key="1">
    <citation type="submission" date="2014-05" db="EMBL/GenBank/DDBJ databases">
        <title>The transcriptome of the halophilic microalga Tetraselmis sp. GSL018 isolated from the Great Salt Lake, Utah.</title>
        <authorList>
            <person name="Jinkerson R.E."/>
            <person name="D'Adamo S."/>
            <person name="Posewitz M.C."/>
        </authorList>
    </citation>
    <scope>NUCLEOTIDE SEQUENCE</scope>
    <source>
        <strain evidence="2">GSL018</strain>
    </source>
</reference>
<gene>
    <name evidence="2" type="primary">MAF</name>
    <name evidence="2" type="ORF">TSPGSL018_83</name>
</gene>
<dbReference type="EMBL" id="GBEZ01013723">
    <property type="protein sequence ID" value="JAC72288.1"/>
    <property type="molecule type" value="Transcribed_RNA"/>
</dbReference>
<name>A0A061RJX1_9CHLO</name>
<protein>
    <submittedName>
        <fullName evidence="2">Septum formation protein</fullName>
    </submittedName>
</protein>
<evidence type="ECO:0000313" key="2">
    <source>
        <dbReference type="EMBL" id="JAC72288.1"/>
    </source>
</evidence>
<organism evidence="2">
    <name type="scientific">Tetraselmis sp. GSL018</name>
    <dbReference type="NCBI Taxonomy" id="582737"/>
    <lineage>
        <taxon>Eukaryota</taxon>
        <taxon>Viridiplantae</taxon>
        <taxon>Chlorophyta</taxon>
        <taxon>core chlorophytes</taxon>
        <taxon>Chlorodendrophyceae</taxon>
        <taxon>Chlorodendrales</taxon>
        <taxon>Chlorodendraceae</taxon>
        <taxon>Tetraselmis</taxon>
    </lineage>
</organism>
<dbReference type="InterPro" id="IPR029001">
    <property type="entry name" value="ITPase-like_fam"/>
</dbReference>
<dbReference type="AlphaFoldDB" id="A0A061RJX1"/>
<dbReference type="Gene3D" id="3.90.950.10">
    <property type="match status" value="1"/>
</dbReference>
<dbReference type="Pfam" id="PF02545">
    <property type="entry name" value="Maf"/>
    <property type="match status" value="1"/>
</dbReference>
<dbReference type="InterPro" id="IPR003697">
    <property type="entry name" value="Maf-like"/>
</dbReference>
<sequence length="287" mass="31383">MFGACPCYSATNIEFRFTPPVLPLCIKGFASFTSPRLHMTFSQLTCRSVRPTAISQSSYANTRFSNTDTDTSAPRFETRVLLGSSSKWRANIMEKALPENFRLCDWFLAPNIDEKAVGLRSNGASAGQLVRAVARAKVEALLPRLRETSQSEKETPHLLVTADQVIVFEDAIREKPAGPEQALEFLLSYGFTGSPAECVTCVAVCCVESGICIDGVDVAKQYFHPVPQHVAESVVAKGQVLQCAGSFAVEEPLLQPFLGEREGEFESVQGMPIELTRTLLLEAARSL</sequence>
<evidence type="ECO:0000256" key="1">
    <source>
        <dbReference type="ARBA" id="ARBA00022801"/>
    </source>
</evidence>